<dbReference type="Gene3D" id="3.30.1380.20">
    <property type="entry name" value="Trafficking protein particle complex subunit 3"/>
    <property type="match status" value="1"/>
</dbReference>
<dbReference type="EMBL" id="CP039268">
    <property type="protein sequence ID" value="QGU33846.1"/>
    <property type="molecule type" value="Genomic_DNA"/>
</dbReference>
<keyword evidence="3" id="KW-1185">Reference proteome</keyword>
<dbReference type="Pfam" id="PF02830">
    <property type="entry name" value="V4R"/>
    <property type="match status" value="1"/>
</dbReference>
<protein>
    <submittedName>
        <fullName evidence="2">Bacteriochlorophyll 4-vinyl reductase</fullName>
    </submittedName>
</protein>
<evidence type="ECO:0000259" key="1">
    <source>
        <dbReference type="SMART" id="SM00989"/>
    </source>
</evidence>
<proteinExistence type="predicted"/>
<dbReference type="InterPro" id="IPR010249">
    <property type="entry name" value="BchJ"/>
</dbReference>
<dbReference type="RefSeq" id="WP_153976030.1">
    <property type="nucleotide sequence ID" value="NZ_CP039268.1"/>
</dbReference>
<dbReference type="GO" id="GO:0015979">
    <property type="term" value="P:photosynthesis"/>
    <property type="evidence" value="ECO:0007669"/>
    <property type="project" value="InterPro"/>
</dbReference>
<dbReference type="NCBIfam" id="TIGR02019">
    <property type="entry name" value="BchJ"/>
    <property type="match status" value="1"/>
</dbReference>
<evidence type="ECO:0000313" key="3">
    <source>
        <dbReference type="Proteomes" id="UP000426424"/>
    </source>
</evidence>
<evidence type="ECO:0000313" key="2">
    <source>
        <dbReference type="EMBL" id="QGU33846.1"/>
    </source>
</evidence>
<feature type="domain" description="4-vinyl reductase 4VR" evidence="1">
    <location>
        <begin position="137"/>
        <end position="198"/>
    </location>
</feature>
<dbReference type="SMART" id="SM00989">
    <property type="entry name" value="V4R"/>
    <property type="match status" value="1"/>
</dbReference>
<organism evidence="2 3">
    <name type="scientific">Thermochromatium tepidum ATCC 43061</name>
    <dbReference type="NCBI Taxonomy" id="316276"/>
    <lineage>
        <taxon>Bacteria</taxon>
        <taxon>Pseudomonadati</taxon>
        <taxon>Pseudomonadota</taxon>
        <taxon>Gammaproteobacteria</taxon>
        <taxon>Chromatiales</taxon>
        <taxon>Chromatiaceae</taxon>
        <taxon>Thermochromatium</taxon>
    </lineage>
</organism>
<dbReference type="GO" id="GO:0030494">
    <property type="term" value="P:bacteriochlorophyll biosynthetic process"/>
    <property type="evidence" value="ECO:0007669"/>
    <property type="project" value="InterPro"/>
</dbReference>
<accession>A0A6I6EF19</accession>
<dbReference type="OrthoDB" id="2080515at2"/>
<dbReference type="Proteomes" id="UP000426424">
    <property type="component" value="Chromosome"/>
</dbReference>
<name>A0A6I6EF19_THETI</name>
<dbReference type="InterPro" id="IPR004096">
    <property type="entry name" value="V4R"/>
</dbReference>
<dbReference type="PANTHER" id="PTHR35090">
    <property type="entry name" value="DNA-DIRECTED RNA POLYMERASE SUBUNIT I"/>
    <property type="match status" value="1"/>
</dbReference>
<sequence length="199" mass="21749">MSRTDNQGRIGPNAVIRVLESLNERTGRTVAESVFQRAGLGGYLVVPPDSMVPEAEVIALQQALRAELGIAEARAIARDAGRRTGDYLLARRIPRPAQVLLKILPAKLAAHTLLKAIAGNAWTFVGTGRFMVVSDDPPRIEITDSPLCRGTQSDEPLCDFYVGTFERLFRVLVHPDTVFTETACQAMGDSSCLFEAHWS</sequence>
<dbReference type="InterPro" id="IPR024096">
    <property type="entry name" value="NO_sig/Golgi_transp_ligand-bd"/>
</dbReference>
<dbReference type="SUPFAM" id="SSF111126">
    <property type="entry name" value="Ligand-binding domain in the NO signalling and Golgi transport"/>
    <property type="match status" value="1"/>
</dbReference>
<dbReference type="KEGG" id="ttp:E6P07_13195"/>
<dbReference type="PANTHER" id="PTHR35090:SF1">
    <property type="entry name" value="SLR0144 PROTEIN"/>
    <property type="match status" value="1"/>
</dbReference>
<dbReference type="AlphaFoldDB" id="A0A6I6EF19"/>
<reference evidence="2 3" key="1">
    <citation type="submission" date="2019-12" db="EMBL/GenBank/DDBJ databases">
        <title>The complete genome of the thermophilic, anoxygenic phototrophic gammaproteobacterium Thermochromatium tepidum.</title>
        <authorList>
            <person name="Sattley W.M."/>
            <person name="Swingley W.D."/>
            <person name="Burchell B.M."/>
            <person name="Gurbani S.A."/>
            <person name="Kujawa C.M."/>
            <person name="Nuccio D.A."/>
            <person name="Schladweiler J."/>
            <person name="Shaffer K.N."/>
            <person name="Stokes L.M."/>
            <person name="Touchman J.W."/>
            <person name="Blankenship R.E."/>
            <person name="Madigan M.T."/>
        </authorList>
    </citation>
    <scope>NUCLEOTIDE SEQUENCE [LARGE SCALE GENOMIC DNA]</scope>
    <source>
        <strain evidence="2 3">ATCC 43061</strain>
    </source>
</reference>
<gene>
    <name evidence="2" type="primary">bchJ</name>
    <name evidence="2" type="ORF">E6P07_13195</name>
</gene>